<organism evidence="1 2">
    <name type="scientific">Calorimonas adulescens</name>
    <dbReference type="NCBI Taxonomy" id="2606906"/>
    <lineage>
        <taxon>Bacteria</taxon>
        <taxon>Bacillati</taxon>
        <taxon>Bacillota</taxon>
        <taxon>Clostridia</taxon>
        <taxon>Thermoanaerobacterales</taxon>
        <taxon>Thermoanaerobacteraceae</taxon>
        <taxon>Calorimonas</taxon>
    </lineage>
</organism>
<protein>
    <submittedName>
        <fullName evidence="1">Uncharacterized protein</fullName>
    </submittedName>
</protein>
<evidence type="ECO:0000313" key="2">
    <source>
        <dbReference type="Proteomes" id="UP000322976"/>
    </source>
</evidence>
<dbReference type="AlphaFoldDB" id="A0A5D8QDC3"/>
<dbReference type="CDD" id="cd06232">
    <property type="entry name" value="M14-like"/>
    <property type="match status" value="1"/>
</dbReference>
<sequence length="1063" mass="120504">MRSLIEIFEVLGLMLDNDGDGVRDTFDGNIWIKEGLSGAGKLIAVNLAAMIGRESLGYDRDPIIRIYDGGPKRGFIIEDGGRSGIFLEGDAVRIIVGEKGGGLLERYIFQKFPYIPGDMGTGNLKVSCCRDITGIIFYDRAMEVTLSGSDNRVYIPVDDLNVKAPRREKRAKPIDLSDLFSFNGMYQRMRGGYLPQTAATIIIPQDIMDSEIEEIGKIALKIGIESVEMVFPLCIYEGQALSLTDYHCPIVIGPSKLYNGSERGISLVLDDSGFGFIYVNRHDLKAAADYFLNTYPYIDEKRIYSLASIKDMAERYAARDDAIKSEGCVSKKLEWEVDEVRRIMREKVIPVLNRGDRVNVLCALSEEEVVRERLKDEITGLLSPKAGQINVDILSSYKQGYYWIKEKVIPAALKYRGQISRVVITFKMEENELLKNDSRVPDMNILSKGSISFMELPIRWLLELYPVDKLIASELSISRDAICFQPDSEHTYGICIYDMDSNIIMSDSYDAAVHQMRYMGCFPDTPMVAPETGFLKVAINGKAAISIEIMPDSLRVWEHYQEFLSEMLDVIEKDDSDGVRFDGIDFDVRMSDIDENLPFDEDRISTLEALEEDLYFVTLDFMRMAEGRTGKRIIPGLIRPIIHSGYGSPEFTVSYRILQGNDAKDSSMSIIGIEPSVGFINLRIKGYDGDGFEIKVRERGTDVEVLSANGNGIANLPKKILLHASRLNDGVIGYDEYVAMVLNLQGPGLRTELAATSLMGRCVYAVYMHSPLSTEIVSENKWFFIKPTLLINCRHHANEVSSTNAAFMLIENTLKEMDKLRNINLAIIPEENVDGSAFLNGLISEHPKWKHHPARYNARGVEFGHKYWKCPESEARALPHVVEKTLPVLFLDAHGVPSHEWDQPFSGYVPPAFRGFWLPRSFIYYYFWVPASCDKKDRYIKENIKRHIKESLLDIPWIKLRNEDLLKTYNRYMGEWMRDIVGQDPEDGLFFEIPVNSMTHIGEVFPYITYIDMTSEVIDEVAQGEHLENCIMVHLATFNAVVACMNELIERGWGRGHIQSVRM</sequence>
<keyword evidence="2" id="KW-1185">Reference proteome</keyword>
<name>A0A5D8QDC3_9THEO</name>
<dbReference type="RefSeq" id="WP_149544919.1">
    <property type="nucleotide sequence ID" value="NZ_VTPS01000006.1"/>
</dbReference>
<comment type="caution">
    <text evidence="1">The sequence shown here is derived from an EMBL/GenBank/DDBJ whole genome shotgun (WGS) entry which is preliminary data.</text>
</comment>
<dbReference type="Gene3D" id="3.40.630.10">
    <property type="entry name" value="Zn peptidases"/>
    <property type="match status" value="1"/>
</dbReference>
<gene>
    <name evidence="1" type="ORF">FWJ32_05205</name>
</gene>
<reference evidence="1 2" key="1">
    <citation type="submission" date="2019-08" db="EMBL/GenBank/DDBJ databases">
        <title>Calorimonas adulescens gen. nov., sp. nov., an anaerobic thermophilic bacterium from Sakhalin hot spring.</title>
        <authorList>
            <person name="Khomyakova M.A."/>
            <person name="Merkel A.Y."/>
            <person name="Novikov A."/>
            <person name="Bonch-Osmolovskaya E.A."/>
            <person name="Slobodkin A.I."/>
        </authorList>
    </citation>
    <scope>NUCLEOTIDE SEQUENCE [LARGE SCALE GENOMIC DNA]</scope>
    <source>
        <strain evidence="1 2">A05MB</strain>
    </source>
</reference>
<proteinExistence type="predicted"/>
<dbReference type="EMBL" id="VTPS01000006">
    <property type="protein sequence ID" value="TZE82407.1"/>
    <property type="molecule type" value="Genomic_DNA"/>
</dbReference>
<dbReference type="Proteomes" id="UP000322976">
    <property type="component" value="Unassembled WGS sequence"/>
</dbReference>
<accession>A0A5D8QDC3</accession>
<dbReference type="SUPFAM" id="SSF53187">
    <property type="entry name" value="Zn-dependent exopeptidases"/>
    <property type="match status" value="1"/>
</dbReference>
<evidence type="ECO:0000313" key="1">
    <source>
        <dbReference type="EMBL" id="TZE82407.1"/>
    </source>
</evidence>